<organism evidence="9 10">
    <name type="scientific">Granulimonas faecalis</name>
    <dbReference type="NCBI Taxonomy" id="2894155"/>
    <lineage>
        <taxon>Bacteria</taxon>
        <taxon>Bacillati</taxon>
        <taxon>Actinomycetota</taxon>
        <taxon>Coriobacteriia</taxon>
        <taxon>Coriobacteriales</taxon>
        <taxon>Kribbibacteriaceae</taxon>
        <taxon>Granulimonas</taxon>
    </lineage>
</organism>
<feature type="binding site" evidence="8">
    <location>
        <begin position="78"/>
        <end position="79"/>
    </location>
    <ligand>
        <name>beta-D-galactose</name>
        <dbReference type="ChEBI" id="CHEBI:27667"/>
    </ligand>
</feature>
<accession>A0AAV5B2U2</accession>
<dbReference type="CDD" id="cd09019">
    <property type="entry name" value="galactose_mutarotase_like"/>
    <property type="match status" value="1"/>
</dbReference>
<evidence type="ECO:0000313" key="10">
    <source>
        <dbReference type="Proteomes" id="UP001055025"/>
    </source>
</evidence>
<evidence type="ECO:0000313" key="9">
    <source>
        <dbReference type="EMBL" id="GJM55895.1"/>
    </source>
</evidence>
<dbReference type="GO" id="GO:0033499">
    <property type="term" value="P:galactose catabolic process via UDP-galactose, Leloir pathway"/>
    <property type="evidence" value="ECO:0007669"/>
    <property type="project" value="TreeGrafter"/>
</dbReference>
<evidence type="ECO:0000256" key="1">
    <source>
        <dbReference type="ARBA" id="ARBA00005028"/>
    </source>
</evidence>
<feature type="binding site" evidence="8">
    <location>
        <begin position="176"/>
        <end position="178"/>
    </location>
    <ligand>
        <name>beta-D-galactose</name>
        <dbReference type="ChEBI" id="CHEBI:27667"/>
    </ligand>
</feature>
<gene>
    <name evidence="9" type="ORF">ATOP_15500</name>
</gene>
<dbReference type="GO" id="GO:0030246">
    <property type="term" value="F:carbohydrate binding"/>
    <property type="evidence" value="ECO:0007669"/>
    <property type="project" value="InterPro"/>
</dbReference>
<dbReference type="EMBL" id="BQKC01000001">
    <property type="protein sequence ID" value="GJM55895.1"/>
    <property type="molecule type" value="Genomic_DNA"/>
</dbReference>
<sequence length="350" mass="36611">MVNKEPFGRLPDGREATRYVLAGPGITVGVVDLGAAVQSVWVPDAHGVWADVALGYGSAAGYADDGVLMGATVGPIANRVAGAVLEVAGRTCRLAANEGPNCNHTDTSASALWKRVWDAEEGPDSVTFSTVAEDGEWGLPGRRTFSVAYSIAGPGALSVRWRVETDRPTFCNLTNHAYLNLDGHGAGSVLGHRLTLACPAFTPADAQSLPTGEVVPVEGTPFDFTGGKALGVGVDDPCDQVAWGRGFDRNLAVGGWAPDGRLRPVARLEGESGRVLELSTTLPGVQLYTGNWLDVAGAKDGASYGPRSGVALEPQYFPDTPHHPAFPVPVCDEGQPYDEGAVYAFSVTRP</sequence>
<dbReference type="InterPro" id="IPR047215">
    <property type="entry name" value="Galactose_mutarotase-like"/>
</dbReference>
<dbReference type="InterPro" id="IPR011013">
    <property type="entry name" value="Gal_mutarotase_sf_dom"/>
</dbReference>
<feature type="binding site" evidence="7">
    <location>
        <position position="248"/>
    </location>
    <ligand>
        <name>beta-D-galactose</name>
        <dbReference type="ChEBI" id="CHEBI:27667"/>
    </ligand>
</feature>
<evidence type="ECO:0000256" key="3">
    <source>
        <dbReference type="ARBA" id="ARBA00023235"/>
    </source>
</evidence>
<dbReference type="InterPro" id="IPR015443">
    <property type="entry name" value="Aldose_1-epimerase"/>
</dbReference>
<dbReference type="PIRSF" id="PIRSF005096">
    <property type="entry name" value="GALM"/>
    <property type="match status" value="1"/>
</dbReference>
<feature type="active site" description="Proton acceptor" evidence="6">
    <location>
        <position position="313"/>
    </location>
</feature>
<keyword evidence="10" id="KW-1185">Reference proteome</keyword>
<comment type="catalytic activity">
    <reaction evidence="5">
        <text>alpha-D-glucose = beta-D-glucose</text>
        <dbReference type="Rhea" id="RHEA:10264"/>
        <dbReference type="ChEBI" id="CHEBI:15903"/>
        <dbReference type="ChEBI" id="CHEBI:17925"/>
        <dbReference type="EC" id="5.1.3.3"/>
    </reaction>
</comment>
<evidence type="ECO:0000256" key="2">
    <source>
        <dbReference type="ARBA" id="ARBA00006206"/>
    </source>
</evidence>
<evidence type="ECO:0000256" key="7">
    <source>
        <dbReference type="PIRSR" id="PIRSR005096-2"/>
    </source>
</evidence>
<evidence type="ECO:0000256" key="5">
    <source>
        <dbReference type="PIRNR" id="PIRNR005096"/>
    </source>
</evidence>
<evidence type="ECO:0000256" key="6">
    <source>
        <dbReference type="PIRSR" id="PIRSR005096-1"/>
    </source>
</evidence>
<proteinExistence type="inferred from homology"/>
<dbReference type="InterPro" id="IPR014718">
    <property type="entry name" value="GH-type_carb-bd"/>
</dbReference>
<keyword evidence="3 5" id="KW-0413">Isomerase</keyword>
<comment type="pathway">
    <text evidence="1 5">Carbohydrate metabolism; hexose metabolism.</text>
</comment>
<dbReference type="RefSeq" id="WP_251164313.1">
    <property type="nucleotide sequence ID" value="NZ_BQKC01000001.1"/>
</dbReference>
<dbReference type="Proteomes" id="UP001055025">
    <property type="component" value="Unassembled WGS sequence"/>
</dbReference>
<dbReference type="GO" id="GO:0004034">
    <property type="term" value="F:aldose 1-epimerase activity"/>
    <property type="evidence" value="ECO:0007669"/>
    <property type="project" value="UniProtKB-EC"/>
</dbReference>
<dbReference type="PANTHER" id="PTHR10091">
    <property type="entry name" value="ALDOSE-1-EPIMERASE"/>
    <property type="match status" value="1"/>
</dbReference>
<evidence type="ECO:0000256" key="8">
    <source>
        <dbReference type="PIRSR" id="PIRSR005096-3"/>
    </source>
</evidence>
<evidence type="ECO:0000256" key="4">
    <source>
        <dbReference type="ARBA" id="ARBA00023277"/>
    </source>
</evidence>
<dbReference type="InterPro" id="IPR008183">
    <property type="entry name" value="Aldose_1/G6P_1-epimerase"/>
</dbReference>
<feature type="active site" description="Proton donor" evidence="6">
    <location>
        <position position="176"/>
    </location>
</feature>
<dbReference type="Pfam" id="PF01263">
    <property type="entry name" value="Aldose_epim"/>
    <property type="match status" value="1"/>
</dbReference>
<reference evidence="9" key="1">
    <citation type="journal article" date="2022" name="Int. J. Syst. Evol. Microbiol.">
        <title>Granulimonas faecalis gen. nov., sp. nov., and Leptogranulimonas caecicola gen. nov., sp. nov., novel lactate-producing Atopobiaceae bacteria isolated from mouse intestines, and an emended description of the family Atopobiaceae.</title>
        <authorList>
            <person name="Morinaga K."/>
            <person name="Kusada H."/>
            <person name="Sakamoto S."/>
            <person name="Murakami T."/>
            <person name="Toyoda A."/>
            <person name="Mori H."/>
            <person name="Meng X.Y."/>
            <person name="Takashino M."/>
            <person name="Murotomi K."/>
            <person name="Tamaki H."/>
        </authorList>
    </citation>
    <scope>NUCLEOTIDE SEQUENCE</scope>
    <source>
        <strain evidence="9">OPF53</strain>
    </source>
</reference>
<name>A0AAV5B2U2_9ACTN</name>
<dbReference type="SUPFAM" id="SSF74650">
    <property type="entry name" value="Galactose mutarotase-like"/>
    <property type="match status" value="1"/>
</dbReference>
<dbReference type="AlphaFoldDB" id="A0AAV5B2U2"/>
<dbReference type="GO" id="GO:0006006">
    <property type="term" value="P:glucose metabolic process"/>
    <property type="evidence" value="ECO:0007669"/>
    <property type="project" value="TreeGrafter"/>
</dbReference>
<comment type="similarity">
    <text evidence="2 5">Belongs to the aldose epimerase family.</text>
</comment>
<dbReference type="Gene3D" id="2.70.98.10">
    <property type="match status" value="1"/>
</dbReference>
<dbReference type="EC" id="5.1.3.3" evidence="5"/>
<comment type="caution">
    <text evidence="9">The sequence shown here is derived from an EMBL/GenBank/DDBJ whole genome shotgun (WGS) entry which is preliminary data.</text>
</comment>
<protein>
    <recommendedName>
        <fullName evidence="5">Aldose 1-epimerase</fullName>
        <ecNumber evidence="5">5.1.3.3</ecNumber>
    </recommendedName>
</protein>
<dbReference type="PANTHER" id="PTHR10091:SF0">
    <property type="entry name" value="GALACTOSE MUTAROTASE"/>
    <property type="match status" value="1"/>
</dbReference>
<keyword evidence="4 5" id="KW-0119">Carbohydrate metabolism</keyword>